<dbReference type="CDD" id="cd07377">
    <property type="entry name" value="WHTH_GntR"/>
    <property type="match status" value="1"/>
</dbReference>
<evidence type="ECO:0000313" key="7">
    <source>
        <dbReference type="Proteomes" id="UP000479226"/>
    </source>
</evidence>
<dbReference type="PRINTS" id="PR00035">
    <property type="entry name" value="HTHGNTR"/>
</dbReference>
<dbReference type="InterPro" id="IPR000524">
    <property type="entry name" value="Tscrpt_reg_HTH_GntR"/>
</dbReference>
<protein>
    <submittedName>
        <fullName evidence="6">FadR family transcriptional regulator</fullName>
    </submittedName>
</protein>
<keyword evidence="7" id="KW-1185">Reference proteome</keyword>
<dbReference type="Gene3D" id="1.20.120.530">
    <property type="entry name" value="GntR ligand-binding domain-like"/>
    <property type="match status" value="1"/>
</dbReference>
<organism evidence="6 7">
    <name type="scientific">Arthrobacter silviterrae</name>
    <dbReference type="NCBI Taxonomy" id="2026658"/>
    <lineage>
        <taxon>Bacteria</taxon>
        <taxon>Bacillati</taxon>
        <taxon>Actinomycetota</taxon>
        <taxon>Actinomycetes</taxon>
        <taxon>Micrococcales</taxon>
        <taxon>Micrococcaceae</taxon>
        <taxon>Arthrobacter</taxon>
    </lineage>
</organism>
<keyword evidence="1" id="KW-0805">Transcription regulation</keyword>
<sequence length="295" mass="32991">MNHKVQETYKPVNLYDSRPGTAYNQVSEQLPHPSRAATKGVQTKGDRVPTPLTRTKLSQQMFDAIIDHIVEKDLQPGSALPSTAALCEQFAASRPVVREALSALEAVGLVEVHNGRNAVVKELDGHLIELFLSRVLRNNRRPLTDMMDVRIPLEIQAARLAAERASGEDFDILDDLLEQMDEALRDTEGYPALDIAFHMAIARATGNGALVWFSESLRHELTTVMVEVRQFRENNDLVGDEQRQHRNIAAAIRAGDSEAAARAMQEHMATSEGYVRMIEESMLESTIPHRNRHRA</sequence>
<dbReference type="InterPro" id="IPR036390">
    <property type="entry name" value="WH_DNA-bd_sf"/>
</dbReference>
<feature type="region of interest" description="Disordered" evidence="4">
    <location>
        <begin position="29"/>
        <end position="49"/>
    </location>
</feature>
<dbReference type="Proteomes" id="UP000479226">
    <property type="component" value="Unassembled WGS sequence"/>
</dbReference>
<feature type="domain" description="HTH gntR-type" evidence="5">
    <location>
        <begin position="55"/>
        <end position="123"/>
    </location>
</feature>
<name>A0ABX0DEW8_9MICC</name>
<dbReference type="SUPFAM" id="SSF46785">
    <property type="entry name" value="Winged helix' DNA-binding domain"/>
    <property type="match status" value="1"/>
</dbReference>
<dbReference type="Pfam" id="PF07729">
    <property type="entry name" value="FCD"/>
    <property type="match status" value="1"/>
</dbReference>
<evidence type="ECO:0000256" key="2">
    <source>
        <dbReference type="ARBA" id="ARBA00023125"/>
    </source>
</evidence>
<evidence type="ECO:0000256" key="1">
    <source>
        <dbReference type="ARBA" id="ARBA00023015"/>
    </source>
</evidence>
<accession>A0ABX0DEW8</accession>
<dbReference type="SMART" id="SM00345">
    <property type="entry name" value="HTH_GNTR"/>
    <property type="match status" value="1"/>
</dbReference>
<evidence type="ECO:0000256" key="3">
    <source>
        <dbReference type="ARBA" id="ARBA00023163"/>
    </source>
</evidence>
<dbReference type="EMBL" id="JAAKZI010000052">
    <property type="protein sequence ID" value="NGN85454.1"/>
    <property type="molecule type" value="Genomic_DNA"/>
</dbReference>
<dbReference type="InterPro" id="IPR011711">
    <property type="entry name" value="GntR_C"/>
</dbReference>
<keyword evidence="3" id="KW-0804">Transcription</keyword>
<comment type="caution">
    <text evidence="6">The sequence shown here is derived from an EMBL/GenBank/DDBJ whole genome shotgun (WGS) entry which is preliminary data.</text>
</comment>
<dbReference type="PANTHER" id="PTHR43537">
    <property type="entry name" value="TRANSCRIPTIONAL REGULATOR, GNTR FAMILY"/>
    <property type="match status" value="1"/>
</dbReference>
<evidence type="ECO:0000256" key="4">
    <source>
        <dbReference type="SAM" id="MobiDB-lite"/>
    </source>
</evidence>
<dbReference type="InterPro" id="IPR036388">
    <property type="entry name" value="WH-like_DNA-bd_sf"/>
</dbReference>
<evidence type="ECO:0000313" key="6">
    <source>
        <dbReference type="EMBL" id="NGN85454.1"/>
    </source>
</evidence>
<gene>
    <name evidence="6" type="ORF">G6N77_18605</name>
</gene>
<dbReference type="Pfam" id="PF00392">
    <property type="entry name" value="GntR"/>
    <property type="match status" value="1"/>
</dbReference>
<dbReference type="SUPFAM" id="SSF48008">
    <property type="entry name" value="GntR ligand-binding domain-like"/>
    <property type="match status" value="1"/>
</dbReference>
<dbReference type="Gene3D" id="1.10.10.10">
    <property type="entry name" value="Winged helix-like DNA-binding domain superfamily/Winged helix DNA-binding domain"/>
    <property type="match status" value="1"/>
</dbReference>
<evidence type="ECO:0000259" key="5">
    <source>
        <dbReference type="PROSITE" id="PS50949"/>
    </source>
</evidence>
<proteinExistence type="predicted"/>
<dbReference type="PROSITE" id="PS50949">
    <property type="entry name" value="HTH_GNTR"/>
    <property type="match status" value="1"/>
</dbReference>
<dbReference type="SMART" id="SM00895">
    <property type="entry name" value="FCD"/>
    <property type="match status" value="1"/>
</dbReference>
<keyword evidence="2" id="KW-0238">DNA-binding</keyword>
<dbReference type="InterPro" id="IPR008920">
    <property type="entry name" value="TF_FadR/GntR_C"/>
</dbReference>
<dbReference type="PANTHER" id="PTHR43537:SF5">
    <property type="entry name" value="UXU OPERON TRANSCRIPTIONAL REGULATOR"/>
    <property type="match status" value="1"/>
</dbReference>
<dbReference type="RefSeq" id="WP_165183663.1">
    <property type="nucleotide sequence ID" value="NZ_JAAKZI010000052.1"/>
</dbReference>
<reference evidence="6 7" key="1">
    <citation type="submission" date="2020-02" db="EMBL/GenBank/DDBJ databases">
        <title>Genome sequence of the type strain DSM 27180 of Arthrobacter silviterrae.</title>
        <authorList>
            <person name="Gao J."/>
            <person name="Sun J."/>
        </authorList>
    </citation>
    <scope>NUCLEOTIDE SEQUENCE [LARGE SCALE GENOMIC DNA]</scope>
    <source>
        <strain evidence="6 7">DSM 27180</strain>
    </source>
</reference>